<accession>A0A949JZ24</accession>
<evidence type="ECO:0000313" key="2">
    <source>
        <dbReference type="Proteomes" id="UP000712157"/>
    </source>
</evidence>
<protein>
    <submittedName>
        <fullName evidence="1">Uncharacterized protein</fullName>
    </submittedName>
</protein>
<dbReference type="Proteomes" id="UP000712157">
    <property type="component" value="Unassembled WGS sequence"/>
</dbReference>
<keyword evidence="2" id="KW-1185">Reference proteome</keyword>
<evidence type="ECO:0000313" key="1">
    <source>
        <dbReference type="EMBL" id="MBU9737855.1"/>
    </source>
</evidence>
<gene>
    <name evidence="1" type="ORF">KTH89_15030</name>
</gene>
<dbReference type="RefSeq" id="WP_158348591.1">
    <property type="nucleotide sequence ID" value="NZ_JAHQCY010000022.1"/>
</dbReference>
<sequence>MDDFFEFLSFEGTVISVANADEQCCTQRITVRNDDNSVVNFIATPNTYFVDHIQVNPGMRVTGWYSANAPAPLIYPPQYTAIAMAESLSWRSVKIDRFDDNLISYDGTLRLILSPYTIIETQNGQLYYCKLAGHVLAVQYTATTRSIPAQTVPERITVLCVDEPQ</sequence>
<comment type="caution">
    <text evidence="1">The sequence shown here is derived from an EMBL/GenBank/DDBJ whole genome shotgun (WGS) entry which is preliminary data.</text>
</comment>
<reference evidence="1" key="1">
    <citation type="submission" date="2021-06" db="EMBL/GenBank/DDBJ databases">
        <title>Description of novel taxa of the family Lachnospiraceae.</title>
        <authorList>
            <person name="Chaplin A.V."/>
            <person name="Sokolova S.R."/>
            <person name="Pikina A.P."/>
            <person name="Korzhanova M."/>
            <person name="Belova V."/>
            <person name="Korostin D."/>
            <person name="Efimov B.A."/>
        </authorList>
    </citation>
    <scope>NUCLEOTIDE SEQUENCE</scope>
    <source>
        <strain evidence="1">ASD5720</strain>
    </source>
</reference>
<proteinExistence type="predicted"/>
<dbReference type="EMBL" id="JAHQCW010000026">
    <property type="protein sequence ID" value="MBU9737855.1"/>
    <property type="molecule type" value="Genomic_DNA"/>
</dbReference>
<name>A0A949JZ24_9FIRM</name>
<dbReference type="AlphaFoldDB" id="A0A949JZ24"/>
<organism evidence="1 2">
    <name type="scientific">Diplocloster agilis</name>
    <dbReference type="NCBI Taxonomy" id="2850323"/>
    <lineage>
        <taxon>Bacteria</taxon>
        <taxon>Bacillati</taxon>
        <taxon>Bacillota</taxon>
        <taxon>Clostridia</taxon>
        <taxon>Lachnospirales</taxon>
        <taxon>Lachnospiraceae</taxon>
        <taxon>Diplocloster</taxon>
    </lineage>
</organism>